<dbReference type="RefSeq" id="XP_037219747.1">
    <property type="nucleotide sequence ID" value="XM_037364103.1"/>
</dbReference>
<sequence>MAAPPPPSFQQFEFHTIGKEPSLLKRMSTGQPTIPYHYTPSPPPTPHPERDIPPVVLNRPTLFEALGQSSLVSPFPVRQGSSTSSSDDDMQLQYPEPEDPPFVPNYAALKDLHSRLDTMQNLISLPPPKLPKVVPPTLPQPALVAVANALQHSESAQRKTQDLSETMQARVAVAQQSVATAQAMVYSLTQALSAAQATLDVAQKSLEDAHKAADDAKTVALASQTAAEAVANTKHILDVPTPARSPTPEPANPHAGIIHDMKQVLDGVKLWVSESETGHGLAPPSRHPSPKPQLPPPASDALPKIKVEEEATRALVELSDVKAARPDPQAEALEREAILRKMQDAKREQVRLDKLHAHAEAAKSILKEREEKAELANKPISTSSSQPSSIRPSPTGYVNAQPVVAPPSSAVISKVQGKKKQTLPGVSKAGSKPETKQPVNRQSPLLSVSASSTSAATNLSWSGTSDGTNHPAPQTSYTSKPMLNSTSSQFAQLVKPQPPMKKPTSKNKKAVQQIPVQTGAGSSKNGPPVVSTQKQAPKSSAKAKPLPRQPTPPPRLSARTPEIYHEDVWNGREYRSPSPIYRRSYSPESASYSNSNAQYPNYFDYYPSYSPPPPSHAPVNPYKRPRDPEVHQQTQNRFKDDREERRSLEDRLGVSSQMHNQQSDIFSRIHATPTAPRVLRAGTRGGKGGRGGGRGRGQGERSLFDRMG</sequence>
<feature type="compositionally biased region" description="Basic and acidic residues" evidence="1">
    <location>
        <begin position="562"/>
        <end position="575"/>
    </location>
</feature>
<feature type="region of interest" description="Disordered" evidence="1">
    <location>
        <begin position="1"/>
        <end position="59"/>
    </location>
</feature>
<protein>
    <submittedName>
        <fullName evidence="2">Exonuclease domain-containing protein</fullName>
    </submittedName>
</protein>
<feature type="region of interest" description="Disordered" evidence="1">
    <location>
        <begin position="73"/>
        <end position="92"/>
    </location>
</feature>
<gene>
    <name evidence="2" type="ORF">MIND_00740300</name>
</gene>
<reference evidence="2" key="1">
    <citation type="submission" date="2020-05" db="EMBL/GenBank/DDBJ databases">
        <title>Mycena genomes resolve the evolution of fungal bioluminescence.</title>
        <authorList>
            <person name="Tsai I.J."/>
        </authorList>
    </citation>
    <scope>NUCLEOTIDE SEQUENCE</scope>
    <source>
        <strain evidence="2">171206Taipei</strain>
    </source>
</reference>
<keyword evidence="2" id="KW-0269">Exonuclease</keyword>
<dbReference type="Proteomes" id="UP000636479">
    <property type="component" value="Unassembled WGS sequence"/>
</dbReference>
<evidence type="ECO:0000313" key="2">
    <source>
        <dbReference type="EMBL" id="KAF7301747.1"/>
    </source>
</evidence>
<feature type="region of interest" description="Disordered" evidence="1">
    <location>
        <begin position="276"/>
        <end position="300"/>
    </location>
</feature>
<keyword evidence="2" id="KW-0540">Nuclease</keyword>
<proteinExistence type="predicted"/>
<dbReference type="GO" id="GO:0004527">
    <property type="term" value="F:exonuclease activity"/>
    <property type="evidence" value="ECO:0007669"/>
    <property type="project" value="UniProtKB-KW"/>
</dbReference>
<keyword evidence="2" id="KW-0378">Hydrolase</keyword>
<accession>A0A8H6SMW6</accession>
<feature type="compositionally biased region" description="Low complexity" evidence="1">
    <location>
        <begin position="379"/>
        <end position="395"/>
    </location>
</feature>
<keyword evidence="3" id="KW-1185">Reference proteome</keyword>
<feature type="region of interest" description="Disordered" evidence="1">
    <location>
        <begin position="368"/>
        <end position="708"/>
    </location>
</feature>
<evidence type="ECO:0000313" key="3">
    <source>
        <dbReference type="Proteomes" id="UP000636479"/>
    </source>
</evidence>
<dbReference type="EMBL" id="JACAZF010000006">
    <property type="protein sequence ID" value="KAF7301747.1"/>
    <property type="molecule type" value="Genomic_DNA"/>
</dbReference>
<feature type="compositionally biased region" description="Low complexity" evidence="1">
    <location>
        <begin position="533"/>
        <end position="546"/>
    </location>
</feature>
<dbReference type="AlphaFoldDB" id="A0A8H6SMW6"/>
<feature type="compositionally biased region" description="Polar residues" evidence="1">
    <location>
        <begin position="514"/>
        <end position="525"/>
    </location>
</feature>
<feature type="compositionally biased region" description="Polar residues" evidence="1">
    <location>
        <begin position="654"/>
        <end position="665"/>
    </location>
</feature>
<feature type="compositionally biased region" description="Basic and acidic residues" evidence="1">
    <location>
        <begin position="637"/>
        <end position="652"/>
    </location>
</feature>
<evidence type="ECO:0000256" key="1">
    <source>
        <dbReference type="SAM" id="MobiDB-lite"/>
    </source>
</evidence>
<comment type="caution">
    <text evidence="2">The sequence shown here is derived from an EMBL/GenBank/DDBJ whole genome shotgun (WGS) entry which is preliminary data.</text>
</comment>
<dbReference type="GeneID" id="59346619"/>
<dbReference type="OrthoDB" id="3068743at2759"/>
<feature type="compositionally biased region" description="Low complexity" evidence="1">
    <location>
        <begin position="576"/>
        <end position="608"/>
    </location>
</feature>
<name>A0A8H6SMW6_9AGAR</name>
<feature type="compositionally biased region" description="Pro residues" evidence="1">
    <location>
        <begin position="285"/>
        <end position="298"/>
    </location>
</feature>
<organism evidence="2 3">
    <name type="scientific">Mycena indigotica</name>
    <dbReference type="NCBI Taxonomy" id="2126181"/>
    <lineage>
        <taxon>Eukaryota</taxon>
        <taxon>Fungi</taxon>
        <taxon>Dikarya</taxon>
        <taxon>Basidiomycota</taxon>
        <taxon>Agaricomycotina</taxon>
        <taxon>Agaricomycetes</taxon>
        <taxon>Agaricomycetidae</taxon>
        <taxon>Agaricales</taxon>
        <taxon>Marasmiineae</taxon>
        <taxon>Mycenaceae</taxon>
        <taxon>Mycena</taxon>
    </lineage>
</organism>
<feature type="compositionally biased region" description="Low complexity" evidence="1">
    <location>
        <begin position="443"/>
        <end position="462"/>
    </location>
</feature>
<feature type="compositionally biased region" description="Basic and acidic residues" evidence="1">
    <location>
        <begin position="697"/>
        <end position="708"/>
    </location>
</feature>
<feature type="compositionally biased region" description="Polar residues" evidence="1">
    <location>
        <begin position="463"/>
        <end position="491"/>
    </location>
</feature>
<feature type="compositionally biased region" description="Gly residues" evidence="1">
    <location>
        <begin position="683"/>
        <end position="696"/>
    </location>
</feature>